<comment type="caution">
    <text evidence="1">The sequence shown here is derived from an EMBL/GenBank/DDBJ whole genome shotgun (WGS) entry which is preliminary data.</text>
</comment>
<name>A0A4S4K578_ALKAL</name>
<dbReference type="EMBL" id="JALP01000014">
    <property type="protein sequence ID" value="THG92207.1"/>
    <property type="molecule type" value="Genomic_DNA"/>
</dbReference>
<proteinExistence type="predicted"/>
<dbReference type="Proteomes" id="UP000297014">
    <property type="component" value="Unassembled WGS sequence"/>
</dbReference>
<evidence type="ECO:0000313" key="1">
    <source>
        <dbReference type="EMBL" id="THG92207.1"/>
    </source>
</evidence>
<gene>
    <name evidence="1" type="ORF">AJ85_15970</name>
</gene>
<evidence type="ECO:0000313" key="2">
    <source>
        <dbReference type="Proteomes" id="UP000297014"/>
    </source>
</evidence>
<organism evidence="1 2">
    <name type="scientific">Alkalihalobacillus alcalophilus ATCC 27647 = CGMCC 1.3604</name>
    <dbReference type="NCBI Taxonomy" id="1218173"/>
    <lineage>
        <taxon>Bacteria</taxon>
        <taxon>Bacillati</taxon>
        <taxon>Bacillota</taxon>
        <taxon>Bacilli</taxon>
        <taxon>Bacillales</taxon>
        <taxon>Bacillaceae</taxon>
        <taxon>Alkalihalobacillus</taxon>
    </lineage>
</organism>
<reference evidence="1 2" key="1">
    <citation type="submission" date="2014-01" db="EMBL/GenBank/DDBJ databases">
        <title>Draft genome sequencing of Bacillus alcalophilus CGMCC 1.3604.</title>
        <authorList>
            <person name="Yang J."/>
            <person name="Diao L."/>
            <person name="Yang S."/>
        </authorList>
    </citation>
    <scope>NUCLEOTIDE SEQUENCE [LARGE SCALE GENOMIC DNA]</scope>
    <source>
        <strain evidence="1 2">CGMCC 1.3604</strain>
    </source>
</reference>
<sequence>MSGIKKFKKVVDDEKRLRYQKFYKELNDITNETIEEIKYFVRE</sequence>
<protein>
    <submittedName>
        <fullName evidence="1">Uncharacterized protein</fullName>
    </submittedName>
</protein>
<dbReference type="AlphaFoldDB" id="A0A4S4K578"/>
<accession>A0A4S4K578</accession>